<evidence type="ECO:0000313" key="1">
    <source>
        <dbReference type="EMBL" id="GFK94453.1"/>
    </source>
</evidence>
<organism evidence="1 2">
    <name type="scientific">Fundidesulfovibrio magnetotacticus</name>
    <dbReference type="NCBI Taxonomy" id="2730080"/>
    <lineage>
        <taxon>Bacteria</taxon>
        <taxon>Pseudomonadati</taxon>
        <taxon>Thermodesulfobacteriota</taxon>
        <taxon>Desulfovibrionia</taxon>
        <taxon>Desulfovibrionales</taxon>
        <taxon>Desulfovibrionaceae</taxon>
        <taxon>Fundidesulfovibrio</taxon>
    </lineage>
</organism>
<comment type="caution">
    <text evidence="1">The sequence shown here is derived from an EMBL/GenBank/DDBJ whole genome shotgun (WGS) entry which is preliminary data.</text>
</comment>
<accession>A0A6V8LPE8</accession>
<evidence type="ECO:0000313" key="2">
    <source>
        <dbReference type="Proteomes" id="UP000494245"/>
    </source>
</evidence>
<dbReference type="AlphaFoldDB" id="A0A6V8LPE8"/>
<keyword evidence="2" id="KW-1185">Reference proteome</keyword>
<gene>
    <name evidence="1" type="ORF">NNJEOMEG_02298</name>
</gene>
<reference evidence="1 2" key="2">
    <citation type="submission" date="2020-05" db="EMBL/GenBank/DDBJ databases">
        <title>Draft genome sequence of Desulfovibrio sp. strainFSS-1.</title>
        <authorList>
            <person name="Shimoshige H."/>
            <person name="Kobayashi H."/>
            <person name="Maekawa T."/>
        </authorList>
    </citation>
    <scope>NUCLEOTIDE SEQUENCE [LARGE SCALE GENOMIC DNA]</scope>
    <source>
        <strain evidence="1 2">SIID29052-01</strain>
    </source>
</reference>
<sequence length="151" mass="16855">MKAQRLSLFGEANPSAMRTGGFIPAIKSAMGQAAKKSAFSREQILDRMNALAVSAGVRMTKGRSKVISLDTLDKWLSSEEREHVPSLLALHIFCLALEDTAPLRAWLAAFGCDVMTAEDRKLRDYGRACIEDKARAKAKRKLEDMILEEWR</sequence>
<dbReference type="EMBL" id="BLTE01000010">
    <property type="protein sequence ID" value="GFK94453.1"/>
    <property type="molecule type" value="Genomic_DNA"/>
</dbReference>
<reference evidence="1 2" key="1">
    <citation type="submission" date="2020-04" db="EMBL/GenBank/DDBJ databases">
        <authorList>
            <consortium name="Desulfovibrio sp. FSS-1 genome sequencing consortium"/>
            <person name="Shimoshige H."/>
            <person name="Kobayashi H."/>
            <person name="Maekawa T."/>
        </authorList>
    </citation>
    <scope>NUCLEOTIDE SEQUENCE [LARGE SCALE GENOMIC DNA]</scope>
    <source>
        <strain evidence="1 2">SIID29052-01</strain>
    </source>
</reference>
<dbReference type="Proteomes" id="UP000494245">
    <property type="component" value="Unassembled WGS sequence"/>
</dbReference>
<protein>
    <submittedName>
        <fullName evidence="1">Uncharacterized protein</fullName>
    </submittedName>
</protein>
<name>A0A6V8LPE8_9BACT</name>
<proteinExistence type="predicted"/>